<dbReference type="Proteomes" id="UP000729357">
    <property type="component" value="Unassembled WGS sequence"/>
</dbReference>
<evidence type="ECO:0000313" key="2">
    <source>
        <dbReference type="Proteomes" id="UP000729357"/>
    </source>
</evidence>
<sequence>MPTWNRKTKSYDVVLTLFDTLTENEYGVRHYTNEVYQTTTALSLSPDSRWRDVRVKVWQQITGVYKLIDPAERYDYSFNMSMNYTINEGDKRHALSKHSDDRAFFGLLGRDDITDLELRINVTYRHKPLREHLENIKARKALEESSRSSQESVEDLKAEILKSTVSVKEKKTHSCIIQ</sequence>
<organism evidence="1 2">
    <name type="scientific">Aureobasidium melanogenum</name>
    <name type="common">Aureobasidium pullulans var. melanogenum</name>
    <dbReference type="NCBI Taxonomy" id="46634"/>
    <lineage>
        <taxon>Eukaryota</taxon>
        <taxon>Fungi</taxon>
        <taxon>Dikarya</taxon>
        <taxon>Ascomycota</taxon>
        <taxon>Pezizomycotina</taxon>
        <taxon>Dothideomycetes</taxon>
        <taxon>Dothideomycetidae</taxon>
        <taxon>Dothideales</taxon>
        <taxon>Saccotheciaceae</taxon>
        <taxon>Aureobasidium</taxon>
    </lineage>
</organism>
<keyword evidence="2" id="KW-1185">Reference proteome</keyword>
<reference evidence="1" key="1">
    <citation type="journal article" date="2021" name="J Fungi (Basel)">
        <title>Virulence traits and population genomics of the black yeast Aureobasidium melanogenum.</title>
        <authorList>
            <person name="Cernosa A."/>
            <person name="Sun X."/>
            <person name="Gostincar C."/>
            <person name="Fang C."/>
            <person name="Gunde-Cimerman N."/>
            <person name="Song Z."/>
        </authorList>
    </citation>
    <scope>NUCLEOTIDE SEQUENCE</scope>
    <source>
        <strain evidence="1">EXF-9298</strain>
    </source>
</reference>
<evidence type="ECO:0000313" key="1">
    <source>
        <dbReference type="EMBL" id="KAG9977650.1"/>
    </source>
</evidence>
<proteinExistence type="predicted"/>
<feature type="non-terminal residue" evidence="1">
    <location>
        <position position="178"/>
    </location>
</feature>
<comment type="caution">
    <text evidence="1">The sequence shown here is derived from an EMBL/GenBank/DDBJ whole genome shotgun (WGS) entry which is preliminary data.</text>
</comment>
<name>A0A9P8JSN9_AURME</name>
<accession>A0A9P8JSN9</accession>
<gene>
    <name evidence="1" type="ORF">KCU98_g9921</name>
</gene>
<protein>
    <submittedName>
        <fullName evidence="1">Uncharacterized protein</fullName>
    </submittedName>
</protein>
<dbReference type="AlphaFoldDB" id="A0A9P8JSN9"/>
<reference evidence="1" key="2">
    <citation type="submission" date="2021-08" db="EMBL/GenBank/DDBJ databases">
        <authorList>
            <person name="Gostincar C."/>
            <person name="Sun X."/>
            <person name="Song Z."/>
            <person name="Gunde-Cimerman N."/>
        </authorList>
    </citation>
    <scope>NUCLEOTIDE SEQUENCE</scope>
    <source>
        <strain evidence="1">EXF-9298</strain>
    </source>
</reference>
<dbReference type="EMBL" id="JAHFXS010001415">
    <property type="protein sequence ID" value="KAG9977650.1"/>
    <property type="molecule type" value="Genomic_DNA"/>
</dbReference>